<proteinExistence type="predicted"/>
<evidence type="ECO:0000256" key="4">
    <source>
        <dbReference type="ARBA" id="ARBA00023136"/>
    </source>
</evidence>
<accession>A0AAV9U0C4</accession>
<keyword evidence="3 5" id="KW-1133">Transmembrane helix</keyword>
<evidence type="ECO:0000256" key="3">
    <source>
        <dbReference type="ARBA" id="ARBA00022989"/>
    </source>
</evidence>
<dbReference type="GO" id="GO:0046873">
    <property type="term" value="F:metal ion transmembrane transporter activity"/>
    <property type="evidence" value="ECO:0007669"/>
    <property type="project" value="InterPro"/>
</dbReference>
<feature type="transmembrane region" description="Helical" evidence="5">
    <location>
        <begin position="84"/>
        <end position="107"/>
    </location>
</feature>
<keyword evidence="7" id="KW-1185">Reference proteome</keyword>
<comment type="caution">
    <text evidence="6">The sequence shown here is derived from an EMBL/GenBank/DDBJ whole genome shotgun (WGS) entry which is preliminary data.</text>
</comment>
<dbReference type="GO" id="GO:0016020">
    <property type="term" value="C:membrane"/>
    <property type="evidence" value="ECO:0007669"/>
    <property type="project" value="UniProtKB-SubCell"/>
</dbReference>
<dbReference type="EMBL" id="JAVHNS010000017">
    <property type="protein sequence ID" value="KAK6332499.1"/>
    <property type="molecule type" value="Genomic_DNA"/>
</dbReference>
<gene>
    <name evidence="6" type="ORF">TWF730_004165</name>
</gene>
<comment type="subcellular location">
    <subcellularLocation>
        <location evidence="1">Membrane</location>
        <topology evidence="1">Multi-pass membrane protein</topology>
    </subcellularLocation>
</comment>
<dbReference type="InterPro" id="IPR050829">
    <property type="entry name" value="CorA_MIT"/>
</dbReference>
<feature type="transmembrane region" description="Helical" evidence="5">
    <location>
        <begin position="43"/>
        <end position="64"/>
    </location>
</feature>
<keyword evidence="4 5" id="KW-0472">Membrane</keyword>
<dbReference type="InterPro" id="IPR045863">
    <property type="entry name" value="CorA_TM1_TM2"/>
</dbReference>
<evidence type="ECO:0000313" key="7">
    <source>
        <dbReference type="Proteomes" id="UP001373714"/>
    </source>
</evidence>
<dbReference type="AlphaFoldDB" id="A0AAV9U0C4"/>
<evidence type="ECO:0000313" key="6">
    <source>
        <dbReference type="EMBL" id="KAK6332499.1"/>
    </source>
</evidence>
<evidence type="ECO:0000256" key="2">
    <source>
        <dbReference type="ARBA" id="ARBA00022692"/>
    </source>
</evidence>
<dbReference type="Gene3D" id="1.20.58.340">
    <property type="entry name" value="Magnesium transport protein CorA, transmembrane region"/>
    <property type="match status" value="1"/>
</dbReference>
<dbReference type="SUPFAM" id="SSF144083">
    <property type="entry name" value="Magnesium transport protein CorA, transmembrane region"/>
    <property type="match status" value="1"/>
</dbReference>
<dbReference type="Pfam" id="PF01544">
    <property type="entry name" value="CorA"/>
    <property type="match status" value="1"/>
</dbReference>
<protein>
    <submittedName>
        <fullName evidence="6">Uncharacterized protein</fullName>
    </submittedName>
</protein>
<dbReference type="Proteomes" id="UP001373714">
    <property type="component" value="Unassembled WGS sequence"/>
</dbReference>
<dbReference type="InterPro" id="IPR002523">
    <property type="entry name" value="MgTranspt_CorA/ZnTranspt_ZntB"/>
</dbReference>
<evidence type="ECO:0000256" key="5">
    <source>
        <dbReference type="SAM" id="Phobius"/>
    </source>
</evidence>
<sequence length="191" mass="21628">MLQLAEQAFINRLLDIQQRQASLTEVIWSRRSSAEAAKQGRTVLVFTVVTIIFLPLTFLSSLFALNISVFPHNSEGELSYTPGWIFPILFGFTFAIAIPLVILAFFINEASDMVAKVHKILPGKNLKNENEEPSGTGLLDKIRENLYTLSSTEIQEVGVEREEYERTQTRGLSWHFLRRRRSQTQAAEAAV</sequence>
<name>A0AAV9U0C4_9PEZI</name>
<keyword evidence="2 5" id="KW-0812">Transmembrane</keyword>
<reference evidence="6 7" key="1">
    <citation type="submission" date="2019-10" db="EMBL/GenBank/DDBJ databases">
        <authorList>
            <person name="Palmer J.M."/>
        </authorList>
    </citation>
    <scope>NUCLEOTIDE SEQUENCE [LARGE SCALE GENOMIC DNA]</scope>
    <source>
        <strain evidence="6 7">TWF730</strain>
    </source>
</reference>
<evidence type="ECO:0000256" key="1">
    <source>
        <dbReference type="ARBA" id="ARBA00004141"/>
    </source>
</evidence>
<dbReference type="PANTHER" id="PTHR47685">
    <property type="entry name" value="MAGNESIUM TRANSPORT PROTEIN CORA"/>
    <property type="match status" value="1"/>
</dbReference>
<dbReference type="PANTHER" id="PTHR47685:SF1">
    <property type="entry name" value="MAGNESIUM TRANSPORT PROTEIN CORA"/>
    <property type="match status" value="1"/>
</dbReference>
<organism evidence="6 7">
    <name type="scientific">Orbilia blumenaviensis</name>
    <dbReference type="NCBI Taxonomy" id="1796055"/>
    <lineage>
        <taxon>Eukaryota</taxon>
        <taxon>Fungi</taxon>
        <taxon>Dikarya</taxon>
        <taxon>Ascomycota</taxon>
        <taxon>Pezizomycotina</taxon>
        <taxon>Orbiliomycetes</taxon>
        <taxon>Orbiliales</taxon>
        <taxon>Orbiliaceae</taxon>
        <taxon>Orbilia</taxon>
    </lineage>
</organism>